<protein>
    <recommendedName>
        <fullName evidence="5">Cell wall surface anchor family protein</fullName>
    </recommendedName>
</protein>
<feature type="chain" id="PRO_5003878445" description="Cell wall surface anchor family protein" evidence="2">
    <location>
        <begin position="21"/>
        <end position="230"/>
    </location>
</feature>
<organism evidence="3 4">
    <name type="scientific">Simiduia agarivorans (strain DSM 21679 / JCM 13881 / BCRC 17597 / SA1)</name>
    <dbReference type="NCBI Taxonomy" id="1117647"/>
    <lineage>
        <taxon>Bacteria</taxon>
        <taxon>Pseudomonadati</taxon>
        <taxon>Pseudomonadota</taxon>
        <taxon>Gammaproteobacteria</taxon>
        <taxon>Cellvibrionales</taxon>
        <taxon>Cellvibrionaceae</taxon>
        <taxon>Simiduia</taxon>
    </lineage>
</organism>
<feature type="signal peptide" evidence="2">
    <location>
        <begin position="1"/>
        <end position="20"/>
    </location>
</feature>
<proteinExistence type="predicted"/>
<dbReference type="HOGENOM" id="CLU_1204137_0_0_6"/>
<gene>
    <name evidence="3" type="ordered locus">M5M_16720</name>
</gene>
<dbReference type="Proteomes" id="UP000000466">
    <property type="component" value="Chromosome"/>
</dbReference>
<dbReference type="EMBL" id="CP003746">
    <property type="protein sequence ID" value="AFV00475.1"/>
    <property type="molecule type" value="Genomic_DNA"/>
</dbReference>
<feature type="compositionally biased region" description="Polar residues" evidence="1">
    <location>
        <begin position="34"/>
        <end position="50"/>
    </location>
</feature>
<evidence type="ECO:0000313" key="4">
    <source>
        <dbReference type="Proteomes" id="UP000000466"/>
    </source>
</evidence>
<keyword evidence="4" id="KW-1185">Reference proteome</keyword>
<name>K4KMS3_SIMAS</name>
<evidence type="ECO:0008006" key="5">
    <source>
        <dbReference type="Google" id="ProtNLM"/>
    </source>
</evidence>
<evidence type="ECO:0000256" key="2">
    <source>
        <dbReference type="SAM" id="SignalP"/>
    </source>
</evidence>
<dbReference type="STRING" id="1117647.M5M_16720"/>
<reference evidence="3 4" key="1">
    <citation type="journal article" date="2013" name="Genome Announc.">
        <title>Complete genome sequence of Simiduia agarivorans SA1(T), a marine bacterium able to degrade a variety of polysaccharides.</title>
        <authorList>
            <person name="Lin S.Y."/>
            <person name="Shieh W.Y."/>
            <person name="Chen J.S."/>
            <person name="Tang S.L."/>
        </authorList>
    </citation>
    <scope>NUCLEOTIDE SEQUENCE [LARGE SCALE GENOMIC DNA]</scope>
    <source>
        <strain evidence="4">DSM 21679 / JCM 13881 / BCRC 17597 / SA1</strain>
    </source>
</reference>
<sequence>MFKPTLLFIACTAISGTAFSQQVAVDVRTQGAASVQGNSDYTRAQASGSGQAEARGEQSAGVSAERNVAGGTQTEQQALASPDAASVADASSDSAAGVAANATVLANQSVASTQRVGQALQGRVSTGAQTVAGVSRQTTGNAVAEAQGAINQAEALVDSQTVPAQVSVGLDQSLSTELDAAVAEQVNTAVASAVDGVVAATVNDSVSAAVDAAVDAAVNASITDTLSQQL</sequence>
<dbReference type="KEGG" id="saga:M5M_16720"/>
<evidence type="ECO:0000256" key="1">
    <source>
        <dbReference type="SAM" id="MobiDB-lite"/>
    </source>
</evidence>
<evidence type="ECO:0000313" key="3">
    <source>
        <dbReference type="EMBL" id="AFV00475.1"/>
    </source>
</evidence>
<dbReference type="AlphaFoldDB" id="K4KMS3"/>
<feature type="region of interest" description="Disordered" evidence="1">
    <location>
        <begin position="34"/>
        <end position="86"/>
    </location>
</feature>
<dbReference type="RefSeq" id="WP_015048627.1">
    <property type="nucleotide sequence ID" value="NC_018868.3"/>
</dbReference>
<accession>K4KMS3</accession>
<keyword evidence="2" id="KW-0732">Signal</keyword>